<dbReference type="CDD" id="cd13580">
    <property type="entry name" value="PBP2_AlgQ_like_1"/>
    <property type="match status" value="1"/>
</dbReference>
<dbReference type="SUPFAM" id="SSF53850">
    <property type="entry name" value="Periplasmic binding protein-like II"/>
    <property type="match status" value="1"/>
</dbReference>
<reference evidence="4 5" key="1">
    <citation type="submission" date="2018-07" db="EMBL/GenBank/DDBJ databases">
        <title>Genomic Encyclopedia of Type Strains, Phase IV (KMG-IV): sequencing the most valuable type-strain genomes for metagenomic binning, comparative biology and taxonomic classification.</title>
        <authorList>
            <person name="Goeker M."/>
        </authorList>
    </citation>
    <scope>NUCLEOTIDE SEQUENCE [LARGE SCALE GENOMIC DNA]</scope>
    <source>
        <strain evidence="4 5">DSM 27016</strain>
    </source>
</reference>
<gene>
    <name evidence="4" type="ORF">DFR58_11730</name>
</gene>
<dbReference type="PROSITE" id="PS51257">
    <property type="entry name" value="PROKAR_LIPOPROTEIN"/>
    <property type="match status" value="1"/>
</dbReference>
<dbReference type="InterPro" id="IPR050490">
    <property type="entry name" value="Bact_solute-bd_prot1"/>
</dbReference>
<evidence type="ECO:0000256" key="3">
    <source>
        <dbReference type="SAM" id="SignalP"/>
    </source>
</evidence>
<dbReference type="PANTHER" id="PTHR43649:SF33">
    <property type="entry name" value="POLYGALACTURONAN_RHAMNOGALACTURONAN-BINDING PROTEIN YTCQ"/>
    <property type="match status" value="1"/>
</dbReference>
<proteinExistence type="predicted"/>
<dbReference type="PANTHER" id="PTHR43649">
    <property type="entry name" value="ARABINOSE-BINDING PROTEIN-RELATED"/>
    <property type="match status" value="1"/>
</dbReference>
<organism evidence="4 5">
    <name type="scientific">Anaerobacterium chartisolvens</name>
    <dbReference type="NCBI Taxonomy" id="1297424"/>
    <lineage>
        <taxon>Bacteria</taxon>
        <taxon>Bacillati</taxon>
        <taxon>Bacillota</taxon>
        <taxon>Clostridia</taxon>
        <taxon>Eubacteriales</taxon>
        <taxon>Oscillospiraceae</taxon>
        <taxon>Anaerobacterium</taxon>
    </lineage>
</organism>
<keyword evidence="1 3" id="KW-0732">Signal</keyword>
<feature type="chain" id="PRO_5038796221" evidence="3">
    <location>
        <begin position="27"/>
        <end position="577"/>
    </location>
</feature>
<dbReference type="Gene3D" id="3.40.190.10">
    <property type="entry name" value="Periplasmic binding protein-like II"/>
    <property type="match status" value="3"/>
</dbReference>
<comment type="caution">
    <text evidence="4">The sequence shown here is derived from an EMBL/GenBank/DDBJ whole genome shotgun (WGS) entry which is preliminary data.</text>
</comment>
<sequence>MKISYFKKIIALTVALFLLVSLVAGCGNSSKDNNSASSTAEQGNESTGASAQGGDKSPLGKYEPAIDISFVRGIDDDLAANILPKTPGETLEDNRWTRTYKDELGINIKYDWTVKGNEVSDAFVQKINVTLASGELPDVILVNPPQLKQLIDSDMVEDMTQYYNDYASDLLKKYMTEEGSGNIDSVTFNGKMMAVPEILAINELAQYLWIRNDWLKKLNLDPPKTMDDVLKIAEAFTTRDPDGNGKNDTYGIPITKDLYSGCMGTEGFFAGYHAYPNMWVEDSSGKLAWGSTLPETKVALQKLADMYKVGQIDKEFGIKDGSKVAETIAAGKVGIDYGAQWNPMYPLISNYNNDKNADWTGYPLTSADSQKVMVPLKFNQTRIFAVKKGYKHPEALVKLMNMHLEKCWGETADFNKYYMPKENGGVGVWKFSPVCPAPPFKNTEAFVAIDEARKNNDFSKLIDEPKSIQANIEAYEKGDTTQWGWEKIYGKDGVFRNMVQYRENNQLLSEKFVGAPTKTITEKKTTLDKMEKEVFVKIIMGAASINEFDKFVADWNKLGGADMTKEVNEWYDSVKAK</sequence>
<dbReference type="OrthoDB" id="2650856at2"/>
<evidence type="ECO:0000256" key="2">
    <source>
        <dbReference type="SAM" id="MobiDB-lite"/>
    </source>
</evidence>
<dbReference type="Proteomes" id="UP000253034">
    <property type="component" value="Unassembled WGS sequence"/>
</dbReference>
<protein>
    <submittedName>
        <fullName evidence="4">Carbohydrate ABC transporter substrate-binding protein (CUT1 family)</fullName>
    </submittedName>
</protein>
<keyword evidence="5" id="KW-1185">Reference proteome</keyword>
<evidence type="ECO:0000313" key="4">
    <source>
        <dbReference type="EMBL" id="RCX13494.1"/>
    </source>
</evidence>
<accession>A0A369B198</accession>
<evidence type="ECO:0000313" key="5">
    <source>
        <dbReference type="Proteomes" id="UP000253034"/>
    </source>
</evidence>
<dbReference type="EMBL" id="QPJT01000017">
    <property type="protein sequence ID" value="RCX13494.1"/>
    <property type="molecule type" value="Genomic_DNA"/>
</dbReference>
<feature type="region of interest" description="Disordered" evidence="2">
    <location>
        <begin position="29"/>
        <end position="59"/>
    </location>
</feature>
<feature type="compositionally biased region" description="Polar residues" evidence="2">
    <location>
        <begin position="29"/>
        <end position="50"/>
    </location>
</feature>
<name>A0A369B198_9FIRM</name>
<feature type="signal peptide" evidence="3">
    <location>
        <begin position="1"/>
        <end position="26"/>
    </location>
</feature>
<dbReference type="AlphaFoldDB" id="A0A369B198"/>
<evidence type="ECO:0000256" key="1">
    <source>
        <dbReference type="ARBA" id="ARBA00022729"/>
    </source>
</evidence>
<dbReference type="RefSeq" id="WP_114298552.1">
    <property type="nucleotide sequence ID" value="NZ_QPJT01000017.1"/>
</dbReference>